<gene>
    <name evidence="7" type="ORF">UFOPK3564_02183</name>
</gene>
<dbReference type="CDD" id="cd06530">
    <property type="entry name" value="S26_SPase_I"/>
    <property type="match status" value="1"/>
</dbReference>
<dbReference type="Pfam" id="PF10502">
    <property type="entry name" value="Peptidase_S26"/>
    <property type="match status" value="1"/>
</dbReference>
<keyword evidence="4" id="KW-0645">Protease</keyword>
<sequence length="206" mass="22518">MLPTLKRLRRNSLVSMVFTIAVVLGMVFAVQALAVKPYQIPSESMEPTLQIGQRIVVERVGHRLGSTPSVGDVIVFHPAKDPEEGGCSDRDQGGGTPSLCAVPRDEADDSTFVKRVVGVPGDRISLRRGRVVRNGKRVREPFVRRCASGDDCTFASTITVPKDTVYVLGDNRGNSEDSRYWGPVRVEWVIGNAVGTYWPPKRVGGL</sequence>
<dbReference type="InterPro" id="IPR019533">
    <property type="entry name" value="Peptidase_S26"/>
</dbReference>
<dbReference type="PANTHER" id="PTHR43390:SF1">
    <property type="entry name" value="CHLOROPLAST PROCESSING PEPTIDASE"/>
    <property type="match status" value="1"/>
</dbReference>
<dbReference type="InterPro" id="IPR019756">
    <property type="entry name" value="Pept_S26A_signal_pept_1_Ser-AS"/>
</dbReference>
<dbReference type="EC" id="3.4.21.89" evidence="3"/>
<evidence type="ECO:0000313" key="7">
    <source>
        <dbReference type="EMBL" id="CAB4927540.1"/>
    </source>
</evidence>
<dbReference type="PROSITE" id="PS00501">
    <property type="entry name" value="SPASE_I_1"/>
    <property type="match status" value="1"/>
</dbReference>
<evidence type="ECO:0000256" key="1">
    <source>
        <dbReference type="ARBA" id="ARBA00000677"/>
    </source>
</evidence>
<dbReference type="GO" id="GO:0006465">
    <property type="term" value="P:signal peptide processing"/>
    <property type="evidence" value="ECO:0007669"/>
    <property type="project" value="InterPro"/>
</dbReference>
<comment type="similarity">
    <text evidence="2">Belongs to the peptidase S26 family.</text>
</comment>
<evidence type="ECO:0000256" key="4">
    <source>
        <dbReference type="ARBA" id="ARBA00022670"/>
    </source>
</evidence>
<accession>A0A6J7IA29</accession>
<dbReference type="GO" id="GO:0004252">
    <property type="term" value="F:serine-type endopeptidase activity"/>
    <property type="evidence" value="ECO:0007669"/>
    <property type="project" value="InterPro"/>
</dbReference>
<protein>
    <recommendedName>
        <fullName evidence="3">signal peptidase I</fullName>
        <ecNumber evidence="3">3.4.21.89</ecNumber>
    </recommendedName>
</protein>
<dbReference type="AlphaFoldDB" id="A0A6J7IA29"/>
<dbReference type="InterPro" id="IPR000223">
    <property type="entry name" value="Pept_S26A_signal_pept_1"/>
</dbReference>
<dbReference type="InterPro" id="IPR019758">
    <property type="entry name" value="Pept_S26A_signal_pept_1_CS"/>
</dbReference>
<comment type="catalytic activity">
    <reaction evidence="1">
        <text>Cleavage of hydrophobic, N-terminal signal or leader sequences from secreted and periplasmic proteins.</text>
        <dbReference type="EC" id="3.4.21.89"/>
    </reaction>
</comment>
<proteinExistence type="inferred from homology"/>
<evidence type="ECO:0000256" key="2">
    <source>
        <dbReference type="ARBA" id="ARBA00009370"/>
    </source>
</evidence>
<evidence type="ECO:0000259" key="6">
    <source>
        <dbReference type="Pfam" id="PF10502"/>
    </source>
</evidence>
<dbReference type="Gene3D" id="2.10.109.10">
    <property type="entry name" value="Umud Fragment, subunit A"/>
    <property type="match status" value="1"/>
</dbReference>
<name>A0A6J7IA29_9ZZZZ</name>
<dbReference type="NCBIfam" id="TIGR02227">
    <property type="entry name" value="sigpep_I_bact"/>
    <property type="match status" value="1"/>
</dbReference>
<dbReference type="GO" id="GO:0009003">
    <property type="term" value="F:signal peptidase activity"/>
    <property type="evidence" value="ECO:0007669"/>
    <property type="project" value="UniProtKB-EC"/>
</dbReference>
<dbReference type="PRINTS" id="PR00727">
    <property type="entry name" value="LEADERPTASE"/>
</dbReference>
<feature type="domain" description="Peptidase S26" evidence="6">
    <location>
        <begin position="15"/>
        <end position="198"/>
    </location>
</feature>
<organism evidence="7">
    <name type="scientific">freshwater metagenome</name>
    <dbReference type="NCBI Taxonomy" id="449393"/>
    <lineage>
        <taxon>unclassified sequences</taxon>
        <taxon>metagenomes</taxon>
        <taxon>ecological metagenomes</taxon>
    </lineage>
</organism>
<reference evidence="7" key="1">
    <citation type="submission" date="2020-05" db="EMBL/GenBank/DDBJ databases">
        <authorList>
            <person name="Chiriac C."/>
            <person name="Salcher M."/>
            <person name="Ghai R."/>
            <person name="Kavagutti S V."/>
        </authorList>
    </citation>
    <scope>NUCLEOTIDE SEQUENCE</scope>
</reference>
<evidence type="ECO:0000256" key="3">
    <source>
        <dbReference type="ARBA" id="ARBA00013208"/>
    </source>
</evidence>
<dbReference type="InterPro" id="IPR036286">
    <property type="entry name" value="LexA/Signal_pep-like_sf"/>
</dbReference>
<dbReference type="EMBL" id="CAFBMK010000141">
    <property type="protein sequence ID" value="CAB4927540.1"/>
    <property type="molecule type" value="Genomic_DNA"/>
</dbReference>
<dbReference type="GO" id="GO:0016020">
    <property type="term" value="C:membrane"/>
    <property type="evidence" value="ECO:0007669"/>
    <property type="project" value="InterPro"/>
</dbReference>
<dbReference type="PANTHER" id="PTHR43390">
    <property type="entry name" value="SIGNAL PEPTIDASE I"/>
    <property type="match status" value="1"/>
</dbReference>
<dbReference type="PROSITE" id="PS00760">
    <property type="entry name" value="SPASE_I_2"/>
    <property type="match status" value="1"/>
</dbReference>
<keyword evidence="5" id="KW-0378">Hydrolase</keyword>
<evidence type="ECO:0000256" key="5">
    <source>
        <dbReference type="ARBA" id="ARBA00022801"/>
    </source>
</evidence>
<dbReference type="PROSITE" id="PS00761">
    <property type="entry name" value="SPASE_I_3"/>
    <property type="match status" value="1"/>
</dbReference>
<dbReference type="InterPro" id="IPR019757">
    <property type="entry name" value="Pept_S26A_signal_pept_1_Lys-AS"/>
</dbReference>
<dbReference type="SUPFAM" id="SSF51306">
    <property type="entry name" value="LexA/Signal peptidase"/>
    <property type="match status" value="1"/>
</dbReference>